<evidence type="ECO:0000313" key="3">
    <source>
        <dbReference type="EMBL" id="EZF56605.1"/>
    </source>
</evidence>
<proteinExistence type="predicted"/>
<feature type="domain" description="AMP-binding enzyme C-terminal" evidence="2">
    <location>
        <begin position="232"/>
        <end position="303"/>
    </location>
</feature>
<dbReference type="Pfam" id="PF00501">
    <property type="entry name" value="AMP-binding"/>
    <property type="match status" value="1"/>
</dbReference>
<evidence type="ECO:0000259" key="2">
    <source>
        <dbReference type="Pfam" id="PF13193"/>
    </source>
</evidence>
<dbReference type="InterPro" id="IPR042099">
    <property type="entry name" value="ANL_N_sf"/>
</dbReference>
<name>A0A022WE09_TRIRU</name>
<dbReference type="OrthoDB" id="10253869at2759"/>
<dbReference type="HOGENOM" id="CLU_850435_0_0_1"/>
<dbReference type="InterPro" id="IPR045851">
    <property type="entry name" value="AMP-bd_C_sf"/>
</dbReference>
<gene>
    <name evidence="3" type="ORF">H103_01034</name>
</gene>
<dbReference type="Gene3D" id="3.40.50.12780">
    <property type="entry name" value="N-terminal domain of ligase-like"/>
    <property type="match status" value="1"/>
</dbReference>
<dbReference type="GO" id="GO:0016405">
    <property type="term" value="F:CoA-ligase activity"/>
    <property type="evidence" value="ECO:0007669"/>
    <property type="project" value="TreeGrafter"/>
</dbReference>
<dbReference type="EMBL" id="KK207716">
    <property type="protein sequence ID" value="EZF56605.1"/>
    <property type="molecule type" value="Genomic_DNA"/>
</dbReference>
<evidence type="ECO:0000259" key="1">
    <source>
        <dbReference type="Pfam" id="PF00501"/>
    </source>
</evidence>
<feature type="domain" description="AMP-dependent synthetase/ligase" evidence="1">
    <location>
        <begin position="13"/>
        <end position="171"/>
    </location>
</feature>
<dbReference type="AlphaFoldDB" id="A0A022WE09"/>
<dbReference type="Pfam" id="PF13193">
    <property type="entry name" value="AMP-binding_C"/>
    <property type="match status" value="1"/>
</dbReference>
<protein>
    <recommendedName>
        <fullName evidence="4">AMP-dependent synthetase/ligase domain-containing protein</fullName>
    </recommendedName>
</protein>
<dbReference type="SUPFAM" id="SSF56801">
    <property type="entry name" value="Acetyl-CoA synthetase-like"/>
    <property type="match status" value="1"/>
</dbReference>
<dbReference type="InterPro" id="IPR025110">
    <property type="entry name" value="AMP-bd_C"/>
</dbReference>
<reference evidence="3" key="1">
    <citation type="submission" date="2014-02" db="EMBL/GenBank/DDBJ databases">
        <title>The Genome Sequence of Trichophyton rubrum (morphotype fischeri) CBS 288.86.</title>
        <authorList>
            <consortium name="The Broad Institute Genomics Platform"/>
            <person name="Cuomo C.A."/>
            <person name="White T.C."/>
            <person name="Graser Y."/>
            <person name="Martinez-Rossi N."/>
            <person name="Heitman J."/>
            <person name="Young S.K."/>
            <person name="Zeng Q."/>
            <person name="Gargeya S."/>
            <person name="Abouelleil A."/>
            <person name="Alvarado L."/>
            <person name="Chapman S.B."/>
            <person name="Gainer-Dewar J."/>
            <person name="Goldberg J."/>
            <person name="Griggs A."/>
            <person name="Gujja S."/>
            <person name="Hansen M."/>
            <person name="Howarth C."/>
            <person name="Imamovic A."/>
            <person name="Larimer J."/>
            <person name="Martinez D."/>
            <person name="Murphy C."/>
            <person name="Pearson M.D."/>
            <person name="Persinoti G."/>
            <person name="Poon T."/>
            <person name="Priest M."/>
            <person name="Roberts A.D."/>
            <person name="Saif S."/>
            <person name="Shea T.D."/>
            <person name="Sykes S.N."/>
            <person name="Wortman J."/>
            <person name="Nusbaum C."/>
            <person name="Birren B."/>
        </authorList>
    </citation>
    <scope>NUCLEOTIDE SEQUENCE [LARGE SCALE GENOMIC DNA]</scope>
    <source>
        <strain evidence="3">CBS 288.86</strain>
    </source>
</reference>
<organism evidence="3">
    <name type="scientific">Trichophyton rubrum CBS 288.86</name>
    <dbReference type="NCBI Taxonomy" id="1215330"/>
    <lineage>
        <taxon>Eukaryota</taxon>
        <taxon>Fungi</taxon>
        <taxon>Dikarya</taxon>
        <taxon>Ascomycota</taxon>
        <taxon>Pezizomycotina</taxon>
        <taxon>Eurotiomycetes</taxon>
        <taxon>Eurotiomycetidae</taxon>
        <taxon>Onygenales</taxon>
        <taxon>Arthrodermataceae</taxon>
        <taxon>Trichophyton</taxon>
    </lineage>
</organism>
<dbReference type="PANTHER" id="PTHR24096:SF422">
    <property type="entry name" value="BCDNA.GH02901"/>
    <property type="match status" value="1"/>
</dbReference>
<sequence length="341" mass="37927">MTFIATMEATKKTIPDNTDPDNDVWLSPLSLGFFINAKLMGLNIILSIPVVLADGTLDESNIGVIERHRITFLFITPPLAATMSVKWMLTAGAPIHENLRRTISDNFGGVHLTLEWATSETMLPAIQLDESTKKPGSSETLVNGIQAKVINTETGEECGIGEEGEILVRNKLARYSGYKDNEAANQDFDYEGWFHIKDYGQLDENCNFYIIDRIKELLKVGEGHESHVSASELESVIFEHPAVANVVVVGTRNYDTQMDEPSAFVILNPEYSNNSKIAKMRVEQFAAEKLTGLRRLTGGIHWLSSYPTTGFKVDRKKLKSMVPEKQKPMATGLFFSPILAN</sequence>
<dbReference type="Gene3D" id="3.30.300.30">
    <property type="match status" value="1"/>
</dbReference>
<dbReference type="InterPro" id="IPR000873">
    <property type="entry name" value="AMP-dep_synth/lig_dom"/>
</dbReference>
<evidence type="ECO:0008006" key="4">
    <source>
        <dbReference type="Google" id="ProtNLM"/>
    </source>
</evidence>
<dbReference type="PANTHER" id="PTHR24096">
    <property type="entry name" value="LONG-CHAIN-FATTY-ACID--COA LIGASE"/>
    <property type="match status" value="1"/>
</dbReference>
<dbReference type="Proteomes" id="UP000023758">
    <property type="component" value="Unassembled WGS sequence"/>
</dbReference>
<accession>A0A022WE09</accession>